<dbReference type="CDD" id="cd07731">
    <property type="entry name" value="ComA-like_MBL-fold"/>
    <property type="match status" value="1"/>
</dbReference>
<dbReference type="Gene3D" id="3.60.15.10">
    <property type="entry name" value="Ribonuclease Z/Hydroxyacylglutathione hydrolase-like"/>
    <property type="match status" value="2"/>
</dbReference>
<evidence type="ECO:0000313" key="9">
    <source>
        <dbReference type="EMBL" id="CAB4596772.1"/>
    </source>
</evidence>
<dbReference type="Pfam" id="PF00753">
    <property type="entry name" value="Lactamase_B"/>
    <property type="match status" value="1"/>
</dbReference>
<feature type="transmembrane region" description="Helical" evidence="6">
    <location>
        <begin position="283"/>
        <end position="300"/>
    </location>
</feature>
<feature type="transmembrane region" description="Helical" evidence="6">
    <location>
        <begin position="306"/>
        <end position="327"/>
    </location>
</feature>
<feature type="transmembrane region" description="Helical" evidence="6">
    <location>
        <begin position="207"/>
        <end position="229"/>
    </location>
</feature>
<feature type="transmembrane region" description="Helical" evidence="6">
    <location>
        <begin position="339"/>
        <end position="359"/>
    </location>
</feature>
<evidence type="ECO:0000256" key="6">
    <source>
        <dbReference type="SAM" id="Phobius"/>
    </source>
</evidence>
<evidence type="ECO:0000313" key="10">
    <source>
        <dbReference type="EMBL" id="CAB4670233.1"/>
    </source>
</evidence>
<feature type="transmembrane region" description="Helical" evidence="6">
    <location>
        <begin position="365"/>
        <end position="386"/>
    </location>
</feature>
<dbReference type="EMBL" id="CAFAAN010000007">
    <property type="protein sequence ID" value="CAB4804868.1"/>
    <property type="molecule type" value="Genomic_DNA"/>
</dbReference>
<feature type="domain" description="ComEC/Rec2-related protein" evidence="8">
    <location>
        <begin position="186"/>
        <end position="444"/>
    </location>
</feature>
<feature type="transmembrane region" description="Helical" evidence="6">
    <location>
        <begin position="236"/>
        <end position="254"/>
    </location>
</feature>
<comment type="subcellular location">
    <subcellularLocation>
        <location evidence="1">Cell membrane</location>
        <topology evidence="1">Multi-pass membrane protein</topology>
    </subcellularLocation>
</comment>
<evidence type="ECO:0000313" key="17">
    <source>
        <dbReference type="EMBL" id="CAB5016261.1"/>
    </source>
</evidence>
<evidence type="ECO:0000313" key="14">
    <source>
        <dbReference type="EMBL" id="CAB4840305.1"/>
    </source>
</evidence>
<dbReference type="SUPFAM" id="SSF56281">
    <property type="entry name" value="Metallo-hydrolase/oxidoreductase"/>
    <property type="match status" value="1"/>
</dbReference>
<dbReference type="EMBL" id="CAEZXC010000014">
    <property type="protein sequence ID" value="CAB4670233.1"/>
    <property type="molecule type" value="Genomic_DNA"/>
</dbReference>
<evidence type="ECO:0000313" key="13">
    <source>
        <dbReference type="EMBL" id="CAB4804868.1"/>
    </source>
</evidence>
<dbReference type="EMBL" id="CAFBQY010000009">
    <property type="protein sequence ID" value="CAB5073765.1"/>
    <property type="molecule type" value="Genomic_DNA"/>
</dbReference>
<sequence length="699" mass="75470">MAPWRTTIALLLLTLFALSQRKRRLIVLVTALALGSSVMSFRQQSLQSSAIADYFNQSAQVQLRLTTDPHLTTKRVSGRNFLPPSYSALATLIQFDGVNGTYKLRVPVRVIMSDLSAKSLLPGQRISIAVRVLKSKEPRVAALLIANSKIEVVTQPSRWAASLARIRLGLRSASGGGDGGSLIPGMVLGDTSLQSDEFKNQMRRSGLTHLVAVSGANFAIVSAFVLWCMQFIFRTMRWRVLATAIALICFIALVRPSPSVLRAAAMAAVLLIAYATKRGADSLPALGFAIAAVVIGDPWQSRDPGFALSVLATAGLLLFAPRIIAFFERALPKLLAQAMAPPIAAMVFCAPVIVAIAGYLSPMSIIANLLAAPAVAPITIVGFIAALISPISPQISEVLVYLVKPMAWWIATVADWAAGFRVLTIQKGLIGFLVITVVIALVLLTPRKIVITALILVLSLTYLQRFPGGDWQVVNCDIGQGDGMVINLGSHRAIVIDTGPDPALIDRCLKQLGIREIPLLILTHGHADHIAGLSGAIANRKVGTKWFGNVKRGATAHFGEMNIKVLWPDTGSYDENNSSIAVRIDTPDFSLFAAGDMEPLTQAIIAPELTRVDIYKVSHHGSAYQDESFTRALQPQLALISVGAENSYGHPAANTIELLRQVGAKVRRTDTDGAIAVRARHHRLQVKTSKNHFTFLRWE</sequence>
<evidence type="ECO:0000313" key="16">
    <source>
        <dbReference type="EMBL" id="CAB4990807.1"/>
    </source>
</evidence>
<evidence type="ECO:0000256" key="3">
    <source>
        <dbReference type="ARBA" id="ARBA00022692"/>
    </source>
</evidence>
<evidence type="ECO:0000256" key="2">
    <source>
        <dbReference type="ARBA" id="ARBA00022475"/>
    </source>
</evidence>
<dbReference type="InterPro" id="IPR004477">
    <property type="entry name" value="ComEC_N"/>
</dbReference>
<dbReference type="EMBL" id="CAEZYT010000018">
    <property type="protein sequence ID" value="CAB4733406.1"/>
    <property type="molecule type" value="Genomic_DNA"/>
</dbReference>
<dbReference type="InterPro" id="IPR001279">
    <property type="entry name" value="Metallo-B-lactamas"/>
</dbReference>
<dbReference type="EMBL" id="CAFBPO010000005">
    <property type="protein sequence ID" value="CAB5016261.1"/>
    <property type="molecule type" value="Genomic_DNA"/>
</dbReference>
<dbReference type="InterPro" id="IPR052159">
    <property type="entry name" value="Competence_DNA_uptake"/>
</dbReference>
<dbReference type="PANTHER" id="PTHR30619">
    <property type="entry name" value="DNA INTERNALIZATION/COMPETENCE PROTEIN COMEC/REC2"/>
    <property type="match status" value="1"/>
</dbReference>
<dbReference type="EMBL" id="CAFBNM010000006">
    <property type="protein sequence ID" value="CAB4953642.1"/>
    <property type="molecule type" value="Genomic_DNA"/>
</dbReference>
<dbReference type="InterPro" id="IPR036866">
    <property type="entry name" value="RibonucZ/Hydroxyglut_hydro"/>
</dbReference>
<feature type="transmembrane region" description="Helical" evidence="6">
    <location>
        <begin position="398"/>
        <end position="418"/>
    </location>
</feature>
<keyword evidence="3 6" id="KW-0812">Transmembrane</keyword>
<dbReference type="GO" id="GO:0005886">
    <property type="term" value="C:plasma membrane"/>
    <property type="evidence" value="ECO:0007669"/>
    <property type="project" value="UniProtKB-SubCell"/>
</dbReference>
<dbReference type="EMBL" id="CAEZZH010000004">
    <property type="protein sequence ID" value="CAB4751236.1"/>
    <property type="molecule type" value="Genomic_DNA"/>
</dbReference>
<dbReference type="EMBL" id="CAFAZW010000003">
    <property type="protein sequence ID" value="CAB4840305.1"/>
    <property type="molecule type" value="Genomic_DNA"/>
</dbReference>
<evidence type="ECO:0000256" key="1">
    <source>
        <dbReference type="ARBA" id="ARBA00004651"/>
    </source>
</evidence>
<keyword evidence="4 6" id="KW-1133">Transmembrane helix</keyword>
<dbReference type="NCBIfam" id="TIGR00360">
    <property type="entry name" value="ComEC_N-term"/>
    <property type="match status" value="1"/>
</dbReference>
<accession>A0A6J6TVU6</accession>
<organism evidence="12">
    <name type="scientific">freshwater metagenome</name>
    <dbReference type="NCBI Taxonomy" id="449393"/>
    <lineage>
        <taxon>unclassified sequences</taxon>
        <taxon>metagenomes</taxon>
        <taxon>ecological metagenomes</taxon>
    </lineage>
</organism>
<protein>
    <submittedName>
        <fullName evidence="12">Unannotated protein</fullName>
    </submittedName>
</protein>
<evidence type="ECO:0000256" key="5">
    <source>
        <dbReference type="ARBA" id="ARBA00023136"/>
    </source>
</evidence>
<dbReference type="PANTHER" id="PTHR30619:SF1">
    <property type="entry name" value="RECOMBINATION PROTEIN 2"/>
    <property type="match status" value="1"/>
</dbReference>
<dbReference type="InterPro" id="IPR035681">
    <property type="entry name" value="ComA-like_MBL"/>
</dbReference>
<evidence type="ECO:0000313" key="15">
    <source>
        <dbReference type="EMBL" id="CAB4953642.1"/>
    </source>
</evidence>
<proteinExistence type="predicted"/>
<evidence type="ECO:0000313" key="18">
    <source>
        <dbReference type="EMBL" id="CAB5073765.1"/>
    </source>
</evidence>
<evidence type="ECO:0000259" key="7">
    <source>
        <dbReference type="Pfam" id="PF00753"/>
    </source>
</evidence>
<reference evidence="12" key="1">
    <citation type="submission" date="2020-05" db="EMBL/GenBank/DDBJ databases">
        <authorList>
            <person name="Chiriac C."/>
            <person name="Salcher M."/>
            <person name="Ghai R."/>
            <person name="Kavagutti S V."/>
        </authorList>
    </citation>
    <scope>NUCLEOTIDE SEQUENCE</scope>
</reference>
<keyword evidence="5 6" id="KW-0472">Membrane</keyword>
<feature type="domain" description="Metallo-beta-lactamase" evidence="7">
    <location>
        <begin position="480"/>
        <end position="536"/>
    </location>
</feature>
<evidence type="ECO:0000256" key="4">
    <source>
        <dbReference type="ARBA" id="ARBA00022989"/>
    </source>
</evidence>
<dbReference type="Pfam" id="PF03772">
    <property type="entry name" value="Competence"/>
    <property type="match status" value="1"/>
</dbReference>
<feature type="transmembrane region" description="Helical" evidence="6">
    <location>
        <begin position="424"/>
        <end position="444"/>
    </location>
</feature>
<dbReference type="EMBL" id="CAEZUM010000018">
    <property type="protein sequence ID" value="CAB4596772.1"/>
    <property type="molecule type" value="Genomic_DNA"/>
</dbReference>
<gene>
    <name evidence="9" type="ORF">UFOPK1824_00409</name>
    <name evidence="10" type="ORF">UFOPK2340_00382</name>
    <name evidence="11" type="ORF">UFOPK2772_00479</name>
    <name evidence="12" type="ORF">UFOPK2850_00416</name>
    <name evidence="13" type="ORF">UFOPK3027_00895</name>
    <name evidence="14" type="ORF">UFOPK3256_00336</name>
    <name evidence="15" type="ORF">UFOPK3827_00723</name>
    <name evidence="16" type="ORF">UFOPK3982_01138</name>
    <name evidence="17" type="ORF">UFOPK4120_00556</name>
    <name evidence="18" type="ORF">UFOPK4404_00918</name>
</gene>
<dbReference type="AlphaFoldDB" id="A0A6J6TVU6"/>
<name>A0A6J6TVU6_9ZZZZ</name>
<keyword evidence="2" id="KW-1003">Cell membrane</keyword>
<evidence type="ECO:0000259" key="8">
    <source>
        <dbReference type="Pfam" id="PF03772"/>
    </source>
</evidence>
<dbReference type="EMBL" id="CAFBOO010000010">
    <property type="protein sequence ID" value="CAB4990807.1"/>
    <property type="molecule type" value="Genomic_DNA"/>
</dbReference>
<evidence type="ECO:0000313" key="12">
    <source>
        <dbReference type="EMBL" id="CAB4751236.1"/>
    </source>
</evidence>
<feature type="transmembrane region" description="Helical" evidence="6">
    <location>
        <begin position="260"/>
        <end position="276"/>
    </location>
</feature>
<feature type="transmembrane region" description="Helical" evidence="6">
    <location>
        <begin position="449"/>
        <end position="466"/>
    </location>
</feature>
<evidence type="ECO:0000313" key="11">
    <source>
        <dbReference type="EMBL" id="CAB4733406.1"/>
    </source>
</evidence>